<dbReference type="EMBL" id="PVWP01000002">
    <property type="protein sequence ID" value="PSB38550.1"/>
    <property type="molecule type" value="Genomic_DNA"/>
</dbReference>
<organism evidence="2 3">
    <name type="scientific">Aphanothece cf. minutissima CCALA 015</name>
    <dbReference type="NCBI Taxonomy" id="2107695"/>
    <lineage>
        <taxon>Bacteria</taxon>
        <taxon>Bacillati</taxon>
        <taxon>Cyanobacteriota</taxon>
        <taxon>Cyanophyceae</taxon>
        <taxon>Oscillatoriophycideae</taxon>
        <taxon>Chroococcales</taxon>
        <taxon>Aphanothecaceae</taxon>
        <taxon>Aphanothece</taxon>
    </lineage>
</organism>
<dbReference type="CDD" id="cd16936">
    <property type="entry name" value="HATPase_RsbW-like"/>
    <property type="match status" value="1"/>
</dbReference>
<dbReference type="InterPro" id="IPR036890">
    <property type="entry name" value="HATPase_C_sf"/>
</dbReference>
<evidence type="ECO:0000313" key="3">
    <source>
        <dbReference type="Proteomes" id="UP000238218"/>
    </source>
</evidence>
<sequence length="166" mass="17839">MIGPPPSDSDRPPSQLTVNSDLDAIETVLGWFEQLSDPAVPPELWMQAQLALVEGFTNAVRHAHAGLDPPPPVQLSVQVTSEQFCVQILDRGAPFDFEAALAAVAQAMETSGHDPLAREAHWGLVMLLKLRSAYGWTIRYRRIDDGTNGLSLCHPISADGAAGTSS</sequence>
<comment type="caution">
    <text evidence="2">The sequence shown here is derived from an EMBL/GenBank/DDBJ whole genome shotgun (WGS) entry which is preliminary data.</text>
</comment>
<keyword evidence="2" id="KW-0723">Serine/threonine-protein kinase</keyword>
<protein>
    <submittedName>
        <fullName evidence="2">Serine/threonine protein kinase</fullName>
    </submittedName>
</protein>
<gene>
    <name evidence="2" type="ORF">C7B81_02970</name>
</gene>
<keyword evidence="2" id="KW-0808">Transferase</keyword>
<dbReference type="Pfam" id="PF13581">
    <property type="entry name" value="HATPase_c_2"/>
    <property type="match status" value="1"/>
</dbReference>
<feature type="domain" description="Histidine kinase/HSP90-like ATPase" evidence="1">
    <location>
        <begin position="19"/>
        <end position="142"/>
    </location>
</feature>
<dbReference type="Proteomes" id="UP000238218">
    <property type="component" value="Unassembled WGS sequence"/>
</dbReference>
<keyword evidence="3" id="KW-1185">Reference proteome</keyword>
<name>A0ABX5F9R6_9CHRO</name>
<dbReference type="InterPro" id="IPR003594">
    <property type="entry name" value="HATPase_dom"/>
</dbReference>
<dbReference type="GO" id="GO:0004674">
    <property type="term" value="F:protein serine/threonine kinase activity"/>
    <property type="evidence" value="ECO:0007669"/>
    <property type="project" value="UniProtKB-KW"/>
</dbReference>
<dbReference type="Gene3D" id="3.30.565.10">
    <property type="entry name" value="Histidine kinase-like ATPase, C-terminal domain"/>
    <property type="match status" value="1"/>
</dbReference>
<dbReference type="RefSeq" id="WP_106219833.1">
    <property type="nucleotide sequence ID" value="NZ_PVWP01000002.1"/>
</dbReference>
<dbReference type="SUPFAM" id="SSF55874">
    <property type="entry name" value="ATPase domain of HSP90 chaperone/DNA topoisomerase II/histidine kinase"/>
    <property type="match status" value="1"/>
</dbReference>
<evidence type="ECO:0000259" key="1">
    <source>
        <dbReference type="Pfam" id="PF13581"/>
    </source>
</evidence>
<accession>A0ABX5F9R6</accession>
<reference evidence="2 3" key="1">
    <citation type="submission" date="2018-03" db="EMBL/GenBank/DDBJ databases">
        <title>The ancient ancestry and fast evolution of plastids.</title>
        <authorList>
            <person name="Moore K.R."/>
            <person name="Magnabosco C."/>
            <person name="Momper L."/>
            <person name="Gold D.A."/>
            <person name="Bosak T."/>
            <person name="Fournier G.P."/>
        </authorList>
    </citation>
    <scope>NUCLEOTIDE SEQUENCE [LARGE SCALE GENOMIC DNA]</scope>
    <source>
        <strain evidence="2 3">CCALA 015</strain>
    </source>
</reference>
<proteinExistence type="predicted"/>
<evidence type="ECO:0000313" key="2">
    <source>
        <dbReference type="EMBL" id="PSB38550.1"/>
    </source>
</evidence>
<keyword evidence="2" id="KW-0418">Kinase</keyword>